<dbReference type="GO" id="GO:0036498">
    <property type="term" value="P:IRE1-mediated unfolded protein response"/>
    <property type="evidence" value="ECO:0007669"/>
    <property type="project" value="TreeGrafter"/>
</dbReference>
<evidence type="ECO:0000259" key="1">
    <source>
        <dbReference type="PROSITE" id="PS50011"/>
    </source>
</evidence>
<dbReference type="GO" id="GO:1990604">
    <property type="term" value="C:IRE1-TRAF2-ASK1 complex"/>
    <property type="evidence" value="ECO:0007669"/>
    <property type="project" value="TreeGrafter"/>
</dbReference>
<dbReference type="InterPro" id="IPR000719">
    <property type="entry name" value="Prot_kinase_dom"/>
</dbReference>
<dbReference type="InterPro" id="IPR011009">
    <property type="entry name" value="Kinase-like_dom_sf"/>
</dbReference>
<dbReference type="SUPFAM" id="SSF56112">
    <property type="entry name" value="Protein kinase-like (PK-like)"/>
    <property type="match status" value="1"/>
</dbReference>
<evidence type="ECO:0000313" key="2">
    <source>
        <dbReference type="EMBL" id="KAF9512552.1"/>
    </source>
</evidence>
<dbReference type="GO" id="GO:0051082">
    <property type="term" value="F:unfolded protein binding"/>
    <property type="evidence" value="ECO:0007669"/>
    <property type="project" value="TreeGrafter"/>
</dbReference>
<protein>
    <recommendedName>
        <fullName evidence="1">Protein kinase domain-containing protein</fullName>
    </recommendedName>
</protein>
<dbReference type="Pfam" id="PF00069">
    <property type="entry name" value="Pkinase"/>
    <property type="match status" value="1"/>
</dbReference>
<dbReference type="Gene3D" id="1.10.510.10">
    <property type="entry name" value="Transferase(Phosphotransferase) domain 1"/>
    <property type="match status" value="1"/>
</dbReference>
<dbReference type="GO" id="GO:0004521">
    <property type="term" value="F:RNA endonuclease activity"/>
    <property type="evidence" value="ECO:0007669"/>
    <property type="project" value="InterPro"/>
</dbReference>
<gene>
    <name evidence="2" type="ORF">BS47DRAFT_1345331</name>
</gene>
<dbReference type="GO" id="GO:0070059">
    <property type="term" value="P:intrinsic apoptotic signaling pathway in response to endoplasmic reticulum stress"/>
    <property type="evidence" value="ECO:0007669"/>
    <property type="project" value="TreeGrafter"/>
</dbReference>
<dbReference type="EMBL" id="MU128985">
    <property type="protein sequence ID" value="KAF9512552.1"/>
    <property type="molecule type" value="Genomic_DNA"/>
</dbReference>
<dbReference type="OrthoDB" id="4062651at2759"/>
<dbReference type="PANTHER" id="PTHR13954">
    <property type="entry name" value="IRE1-RELATED"/>
    <property type="match status" value="1"/>
</dbReference>
<name>A0A9P6AVQ7_9AGAM</name>
<dbReference type="PANTHER" id="PTHR13954:SF6">
    <property type="entry name" value="NON-SPECIFIC SERINE_THREONINE PROTEIN KINASE"/>
    <property type="match status" value="1"/>
</dbReference>
<dbReference type="AlphaFoldDB" id="A0A9P6AVQ7"/>
<organism evidence="2 3">
    <name type="scientific">Hydnum rufescens UP504</name>
    <dbReference type="NCBI Taxonomy" id="1448309"/>
    <lineage>
        <taxon>Eukaryota</taxon>
        <taxon>Fungi</taxon>
        <taxon>Dikarya</taxon>
        <taxon>Basidiomycota</taxon>
        <taxon>Agaricomycotina</taxon>
        <taxon>Agaricomycetes</taxon>
        <taxon>Cantharellales</taxon>
        <taxon>Hydnaceae</taxon>
        <taxon>Hydnum</taxon>
    </lineage>
</organism>
<keyword evidence="3" id="KW-1185">Reference proteome</keyword>
<dbReference type="Proteomes" id="UP000886523">
    <property type="component" value="Unassembled WGS sequence"/>
</dbReference>
<dbReference type="GO" id="GO:0005524">
    <property type="term" value="F:ATP binding"/>
    <property type="evidence" value="ECO:0007669"/>
    <property type="project" value="InterPro"/>
</dbReference>
<dbReference type="InterPro" id="IPR045133">
    <property type="entry name" value="IRE1/2-like"/>
</dbReference>
<sequence length="271" mass="30424">MRQLVKNYEAWNEQTYGFDHTIIVWKDDGNYYQLRHSSRDGSFDLDSLPTPRPICMKIFRGRWGASLTESPCPIPADSYMKMTRIFLPDNYNPEGAGSDGPNRAPGVDIEPEAEIYEILKQHRHPNICVYYGCVRDGGYFTALCLKKYGHSLHDAVQNGDCTVDPHLVLDGISKGLHFLHTTLNLVHNDINPTNIMLDDDGNAVIIDLDSCMPIGQEIGLFRKGGTFGWTMDPAPIISLPENDTYGLTLIANFLERKDTDGLSPFRGQLSE</sequence>
<feature type="domain" description="Protein kinase" evidence="1">
    <location>
        <begin position="32"/>
        <end position="271"/>
    </location>
</feature>
<dbReference type="GO" id="GO:0004674">
    <property type="term" value="F:protein serine/threonine kinase activity"/>
    <property type="evidence" value="ECO:0007669"/>
    <property type="project" value="InterPro"/>
</dbReference>
<reference evidence="2" key="1">
    <citation type="journal article" date="2020" name="Nat. Commun.">
        <title>Large-scale genome sequencing of mycorrhizal fungi provides insights into the early evolution of symbiotic traits.</title>
        <authorList>
            <person name="Miyauchi S."/>
            <person name="Kiss E."/>
            <person name="Kuo A."/>
            <person name="Drula E."/>
            <person name="Kohler A."/>
            <person name="Sanchez-Garcia M."/>
            <person name="Morin E."/>
            <person name="Andreopoulos B."/>
            <person name="Barry K.W."/>
            <person name="Bonito G."/>
            <person name="Buee M."/>
            <person name="Carver A."/>
            <person name="Chen C."/>
            <person name="Cichocki N."/>
            <person name="Clum A."/>
            <person name="Culley D."/>
            <person name="Crous P.W."/>
            <person name="Fauchery L."/>
            <person name="Girlanda M."/>
            <person name="Hayes R.D."/>
            <person name="Keri Z."/>
            <person name="LaButti K."/>
            <person name="Lipzen A."/>
            <person name="Lombard V."/>
            <person name="Magnuson J."/>
            <person name="Maillard F."/>
            <person name="Murat C."/>
            <person name="Nolan M."/>
            <person name="Ohm R.A."/>
            <person name="Pangilinan J."/>
            <person name="Pereira M.F."/>
            <person name="Perotto S."/>
            <person name="Peter M."/>
            <person name="Pfister S."/>
            <person name="Riley R."/>
            <person name="Sitrit Y."/>
            <person name="Stielow J.B."/>
            <person name="Szollosi G."/>
            <person name="Zifcakova L."/>
            <person name="Stursova M."/>
            <person name="Spatafora J.W."/>
            <person name="Tedersoo L."/>
            <person name="Vaario L.M."/>
            <person name="Yamada A."/>
            <person name="Yan M."/>
            <person name="Wang P."/>
            <person name="Xu J."/>
            <person name="Bruns T."/>
            <person name="Baldrian P."/>
            <person name="Vilgalys R."/>
            <person name="Dunand C."/>
            <person name="Henrissat B."/>
            <person name="Grigoriev I.V."/>
            <person name="Hibbett D."/>
            <person name="Nagy L.G."/>
            <person name="Martin F.M."/>
        </authorList>
    </citation>
    <scope>NUCLEOTIDE SEQUENCE</scope>
    <source>
        <strain evidence="2">UP504</strain>
    </source>
</reference>
<proteinExistence type="predicted"/>
<comment type="caution">
    <text evidence="2">The sequence shown here is derived from an EMBL/GenBank/DDBJ whole genome shotgun (WGS) entry which is preliminary data.</text>
</comment>
<dbReference type="PROSITE" id="PS50011">
    <property type="entry name" value="PROTEIN_KINASE_DOM"/>
    <property type="match status" value="1"/>
</dbReference>
<evidence type="ECO:0000313" key="3">
    <source>
        <dbReference type="Proteomes" id="UP000886523"/>
    </source>
</evidence>
<accession>A0A9P6AVQ7</accession>